<feature type="transmembrane region" description="Helical" evidence="2">
    <location>
        <begin position="137"/>
        <end position="158"/>
    </location>
</feature>
<gene>
    <name evidence="3" type="primary">ACT1</name>
    <name evidence="3" type="ORF">SNAT2548_LOCUS15755</name>
</gene>
<keyword evidence="4" id="KW-1185">Reference proteome</keyword>
<evidence type="ECO:0000256" key="1">
    <source>
        <dbReference type="SAM" id="MobiDB-lite"/>
    </source>
</evidence>
<evidence type="ECO:0000256" key="2">
    <source>
        <dbReference type="SAM" id="Phobius"/>
    </source>
</evidence>
<comment type="caution">
    <text evidence="3">The sequence shown here is derived from an EMBL/GenBank/DDBJ whole genome shotgun (WGS) entry which is preliminary data.</text>
</comment>
<dbReference type="OrthoDB" id="2157530at2759"/>
<dbReference type="Proteomes" id="UP000604046">
    <property type="component" value="Unassembled WGS sequence"/>
</dbReference>
<dbReference type="AlphaFoldDB" id="A0A812NMP5"/>
<feature type="transmembrane region" description="Helical" evidence="2">
    <location>
        <begin position="445"/>
        <end position="467"/>
    </location>
</feature>
<feature type="transmembrane region" description="Helical" evidence="2">
    <location>
        <begin position="267"/>
        <end position="289"/>
    </location>
</feature>
<protein>
    <submittedName>
        <fullName evidence="3">ACT1 protein</fullName>
    </submittedName>
</protein>
<evidence type="ECO:0000313" key="4">
    <source>
        <dbReference type="Proteomes" id="UP000604046"/>
    </source>
</evidence>
<sequence>METRGEMYYAGEAEADSPFEPTTLGKPLAEQSAVSDQVSEEDVALELGGPSLEDGDRQALVDTLTRLQPVLPDVVRGTPAYVPLRRGGRILRGVGVKNKDKLYSLSYPTTRIKQFWSHSWHGATFSKVLMLLVMNNGLPSICMGTLGGVSFFFLWWSVGTSQQPMYAYHAWDLMICTTLFSVCCCAATLFFWRPRHAVFVDLICIHQADESKKVAGLISMPAILKSCSSIVVCWDSSYMRRAWCVFEMAAFMKAHGEDAKLLIRPTFFGPCSVATVAGLAGVLVVNIATFYLTEGASPDQNVAATNLRLALILLAVTSFMFAAVSSFRRYYVSVQEMQMQLKDFAIEETLAHCCTMKHQDEEGNPITICDKQIIIDCIVHWFGSTDAFNQRVRERMQVALLPQLLGYLSFSYSWMVACCTPYVWGSMVPILLTALAEDWTYSADAALRAIAWWLGGFPIMGMSVVAVSKVLSRPCSRSISFLVNLMASSVVMPVYIGIEWWMVMWERMYPLPTGQAVYVGSLVFVALLLNFVTSRTSKLIVRRSQEVHGTVVLQDVSSTYGGGSGMEDVFSIAAMTARRPPGGVRIERLHLAFRYVLRGCDPGREGLGAVKMSVALQSMAYNVSNCSAVGPASACHVSCAEGSQGEAVAECPEPDGYFAISGCQAHCLALPRYNQATDPDGITGAAEVSCAEGLVIPHGDSCSPSCREGMISDFATILCNDSVFEPERFSCHPICAAPDGGLLAASPACEELLTSPGLRPGPCTAQCQLGYRPRWITPPEGAMVSPPFLQLNCSGGKLSPTTSFDCQPLWLPIADFVAGGPHTLSSFNAELGHHLLLSSADQESRTVSSLELHRLERHGQEMELIQLTQVQALDALALEALPVYLGDGLYVVTSSLRGTSLCSPVLALVPNATQSFEASEVQQLPFAELPGPLKVLTVAEDGGPRSLLFAPGMPGFGGAGPPCAEDAQASNATDWLELPAIFQWNGTHFQETHRLPFGATHLEPFAWQSQVLLFAAAGQGQAQLYESNASGSDELVFLTTNFSAQGALSSLWLGCRNDAGYVDVVTGLPCSHLGADACDSNDVQLACGLLCGCNHSEGFLAVAFAYPESRLQVMEVSLQSP</sequence>
<reference evidence="3" key="1">
    <citation type="submission" date="2021-02" db="EMBL/GenBank/DDBJ databases">
        <authorList>
            <person name="Dougan E. K."/>
            <person name="Rhodes N."/>
            <person name="Thang M."/>
            <person name="Chan C."/>
        </authorList>
    </citation>
    <scope>NUCLEOTIDE SEQUENCE</scope>
</reference>
<name>A0A812NMP5_9DINO</name>
<feature type="transmembrane region" description="Helical" evidence="2">
    <location>
        <begin position="515"/>
        <end position="533"/>
    </location>
</feature>
<accession>A0A812NMP5</accession>
<proteinExistence type="predicted"/>
<feature type="transmembrane region" description="Helical" evidence="2">
    <location>
        <begin position="170"/>
        <end position="192"/>
    </location>
</feature>
<feature type="transmembrane region" description="Helical" evidence="2">
    <location>
        <begin position="479"/>
        <end position="503"/>
    </location>
</feature>
<keyword evidence="2" id="KW-0812">Transmembrane</keyword>
<feature type="transmembrane region" description="Helical" evidence="2">
    <location>
        <begin position="309"/>
        <end position="331"/>
    </location>
</feature>
<keyword evidence="2" id="KW-1133">Transmembrane helix</keyword>
<feature type="transmembrane region" description="Helical" evidence="2">
    <location>
        <begin position="404"/>
        <end position="425"/>
    </location>
</feature>
<keyword evidence="2" id="KW-0472">Membrane</keyword>
<evidence type="ECO:0000313" key="3">
    <source>
        <dbReference type="EMBL" id="CAE7299372.1"/>
    </source>
</evidence>
<organism evidence="3 4">
    <name type="scientific">Symbiodinium natans</name>
    <dbReference type="NCBI Taxonomy" id="878477"/>
    <lineage>
        <taxon>Eukaryota</taxon>
        <taxon>Sar</taxon>
        <taxon>Alveolata</taxon>
        <taxon>Dinophyceae</taxon>
        <taxon>Suessiales</taxon>
        <taxon>Symbiodiniaceae</taxon>
        <taxon>Symbiodinium</taxon>
    </lineage>
</organism>
<feature type="region of interest" description="Disordered" evidence="1">
    <location>
        <begin position="1"/>
        <end position="35"/>
    </location>
</feature>
<dbReference type="EMBL" id="CAJNDS010002057">
    <property type="protein sequence ID" value="CAE7299372.1"/>
    <property type="molecule type" value="Genomic_DNA"/>
</dbReference>